<dbReference type="PROSITE" id="PS51257">
    <property type="entry name" value="PROKAR_LIPOPROTEIN"/>
    <property type="match status" value="1"/>
</dbReference>
<protein>
    <submittedName>
        <fullName evidence="2">NAD-dependent epimerase/dehydratase family protein</fullName>
    </submittedName>
</protein>
<dbReference type="SUPFAM" id="SSF51735">
    <property type="entry name" value="NAD(P)-binding Rossmann-fold domains"/>
    <property type="match status" value="1"/>
</dbReference>
<organism evidence="2 3">
    <name type="scientific">Candidatus Sulfomarinibacter kjeldsenii</name>
    <dbReference type="NCBI Taxonomy" id="2885994"/>
    <lineage>
        <taxon>Bacteria</taxon>
        <taxon>Pseudomonadati</taxon>
        <taxon>Acidobacteriota</taxon>
        <taxon>Thermoanaerobaculia</taxon>
        <taxon>Thermoanaerobaculales</taxon>
        <taxon>Candidatus Sulfomarinibacteraceae</taxon>
        <taxon>Candidatus Sulfomarinibacter</taxon>
    </lineage>
</organism>
<sequence>MTTSRRDFVQLSVLAGGVACVGLACSKQSESPAAETASKKLKILVLGGTGLIGPPMVEYAIARGHEVTLFNRGKTNADLFPNLEKLKGDRNDDITALEAEVAAGRRWDAVVDNTASIPRWVTESAGLLAKAADYYLYTSSISAYADSSIPNADETAPVGQISPEDEAKVLTTKDITGENYGPLKARCEAEARKAFTDQHTCVVRPGLIVGPGDYSDRFSYWPVRIYQGGEVMAPGNPSDPVQFIDARDLGEWYIRLVESGTTGTFNGVGPRSPMSVSGMLYGIRATVDNDISFTWVDADFLAEHEVQPWMHMTVWVPPTEEYAGFSTSNIDRAIEAGLTFRPLADTAVATMEYWNSLDEERREKPKAGCPAELEGKVLEAWRAKESS</sequence>
<dbReference type="Pfam" id="PF01370">
    <property type="entry name" value="Epimerase"/>
    <property type="match status" value="1"/>
</dbReference>
<gene>
    <name evidence="2" type="ORF">IFJ97_05835</name>
</gene>
<dbReference type="InterPro" id="IPR001509">
    <property type="entry name" value="Epimerase_deHydtase"/>
</dbReference>
<dbReference type="PANTHER" id="PTHR48079:SF6">
    <property type="entry name" value="NAD(P)-BINDING DOMAIN-CONTAINING PROTEIN-RELATED"/>
    <property type="match status" value="1"/>
</dbReference>
<dbReference type="AlphaFoldDB" id="A0A8J6Y767"/>
<dbReference type="EMBL" id="JACXWA010000098">
    <property type="protein sequence ID" value="MBD3870864.1"/>
    <property type="molecule type" value="Genomic_DNA"/>
</dbReference>
<dbReference type="PROSITE" id="PS51318">
    <property type="entry name" value="TAT"/>
    <property type="match status" value="1"/>
</dbReference>
<comment type="caution">
    <text evidence="2">The sequence shown here is derived from an EMBL/GenBank/DDBJ whole genome shotgun (WGS) entry which is preliminary data.</text>
</comment>
<reference evidence="2 3" key="1">
    <citation type="submission" date="2020-08" db="EMBL/GenBank/DDBJ databases">
        <title>Acidobacteriota in marine sediments use diverse sulfur dissimilation pathways.</title>
        <authorList>
            <person name="Wasmund K."/>
        </authorList>
    </citation>
    <scope>NUCLEOTIDE SEQUENCE [LARGE SCALE GENOMIC DNA]</scope>
    <source>
        <strain evidence="2">MAG AM3-A</strain>
    </source>
</reference>
<evidence type="ECO:0000313" key="2">
    <source>
        <dbReference type="EMBL" id="MBD3870864.1"/>
    </source>
</evidence>
<evidence type="ECO:0000313" key="3">
    <source>
        <dbReference type="Proteomes" id="UP000598633"/>
    </source>
</evidence>
<evidence type="ECO:0000259" key="1">
    <source>
        <dbReference type="Pfam" id="PF01370"/>
    </source>
</evidence>
<dbReference type="PANTHER" id="PTHR48079">
    <property type="entry name" value="PROTEIN YEEZ"/>
    <property type="match status" value="1"/>
</dbReference>
<dbReference type="Proteomes" id="UP000598633">
    <property type="component" value="Unassembled WGS sequence"/>
</dbReference>
<dbReference type="InterPro" id="IPR036291">
    <property type="entry name" value="NAD(P)-bd_dom_sf"/>
</dbReference>
<accession>A0A8J6Y767</accession>
<dbReference type="InterPro" id="IPR051783">
    <property type="entry name" value="NAD(P)-dependent_oxidoreduct"/>
</dbReference>
<proteinExistence type="predicted"/>
<feature type="domain" description="NAD-dependent epimerase/dehydratase" evidence="1">
    <location>
        <begin position="43"/>
        <end position="260"/>
    </location>
</feature>
<dbReference type="GO" id="GO:0005737">
    <property type="term" value="C:cytoplasm"/>
    <property type="evidence" value="ECO:0007669"/>
    <property type="project" value="TreeGrafter"/>
</dbReference>
<dbReference type="InterPro" id="IPR006311">
    <property type="entry name" value="TAT_signal"/>
</dbReference>
<dbReference type="GO" id="GO:0004029">
    <property type="term" value="F:aldehyde dehydrogenase (NAD+) activity"/>
    <property type="evidence" value="ECO:0007669"/>
    <property type="project" value="TreeGrafter"/>
</dbReference>
<name>A0A8J6Y767_9BACT</name>
<dbReference type="Gene3D" id="3.40.50.720">
    <property type="entry name" value="NAD(P)-binding Rossmann-like Domain"/>
    <property type="match status" value="1"/>
</dbReference>